<dbReference type="PROSITE" id="PS00216">
    <property type="entry name" value="SUGAR_TRANSPORT_1"/>
    <property type="match status" value="1"/>
</dbReference>
<dbReference type="NCBIfam" id="TIGR00879">
    <property type="entry name" value="SP"/>
    <property type="match status" value="1"/>
</dbReference>
<dbReference type="InterPro" id="IPR020846">
    <property type="entry name" value="MFS_dom"/>
</dbReference>
<feature type="transmembrane region" description="Helical" evidence="7">
    <location>
        <begin position="399"/>
        <end position="426"/>
    </location>
</feature>
<evidence type="ECO:0000256" key="4">
    <source>
        <dbReference type="ARBA" id="ARBA00022989"/>
    </source>
</evidence>
<dbReference type="Pfam" id="PF00083">
    <property type="entry name" value="Sugar_tr"/>
    <property type="match status" value="1"/>
</dbReference>
<feature type="transmembrane region" description="Helical" evidence="7">
    <location>
        <begin position="157"/>
        <end position="178"/>
    </location>
</feature>
<dbReference type="Gene3D" id="1.20.1250.20">
    <property type="entry name" value="MFS general substrate transporter like domains"/>
    <property type="match status" value="1"/>
</dbReference>
<name>A0ABD0K300_9CAEN</name>
<evidence type="ECO:0000256" key="2">
    <source>
        <dbReference type="ARBA" id="ARBA00022448"/>
    </source>
</evidence>
<feature type="transmembrane region" description="Helical" evidence="7">
    <location>
        <begin position="465"/>
        <end position="488"/>
    </location>
</feature>
<feature type="transmembrane region" description="Helical" evidence="7">
    <location>
        <begin position="44"/>
        <end position="62"/>
    </location>
</feature>
<dbReference type="InterPro" id="IPR005829">
    <property type="entry name" value="Sugar_transporter_CS"/>
</dbReference>
<dbReference type="SUPFAM" id="SSF103473">
    <property type="entry name" value="MFS general substrate transporter"/>
    <property type="match status" value="1"/>
</dbReference>
<feature type="domain" description="Major facilitator superfamily (MFS) profile" evidence="8">
    <location>
        <begin position="49"/>
        <end position="492"/>
    </location>
</feature>
<sequence length="562" mass="61156">MDDTEPLLLNGGEPSHSFTSFQESNEIDHVEETHITRKPGMTRTLAFAVAACILGSSFQLGYNTGVVNSPEDEIKGFYNTTNFDRKGEPMETSLLTWLWAITVAAYGVGGMIGGVSAGFWANRYGRRGALLRNNVLAVIAGGLLGFSKMAGTYEMLMVGRVISGINAGINSGVAPLYLSEISPISLRGLCGTFNQLAICSGVLVAEVIGLNIALGTDKLWPITLGFTVVPVIFQLLTLTWCPESPRYLMVSLGEEDEAEKSLVWLRGTEDVGEELEEMRKEGVEQRNAVKFTVSDLYRNPELRWPLIISLVMQLAQQFSGINAVIQYSTSVFEGAGLSMSAAQYATVGTGAVNVAMTFVSAMLMDKLGRRTLMITGLGGLFVFTVVLTLSLIFQHSVSWLSYVCIGATICYIIAFATGPGAIPWFFVAELFAQGPRSAAVSVSTLVNWSANTLVGFTFPHLQTAIGVYCFVPFAVMLFGFLVFTILFVPETKGKRIEDITLLFKAPEDQDESRENSRTDVTYGRMESHYSDYSRTISSDVGARGDNSYQDDGALLSVQEEKS</sequence>
<evidence type="ECO:0000313" key="10">
    <source>
        <dbReference type="Proteomes" id="UP001519460"/>
    </source>
</evidence>
<dbReference type="InterPro" id="IPR045263">
    <property type="entry name" value="GLUT"/>
</dbReference>
<dbReference type="PANTHER" id="PTHR23503">
    <property type="entry name" value="SOLUTE CARRIER FAMILY 2"/>
    <property type="match status" value="1"/>
</dbReference>
<dbReference type="InterPro" id="IPR005828">
    <property type="entry name" value="MFS_sugar_transport-like"/>
</dbReference>
<keyword evidence="3 7" id="KW-0812">Transmembrane</keyword>
<feature type="transmembrane region" description="Helical" evidence="7">
    <location>
        <begin position="219"/>
        <end position="241"/>
    </location>
</feature>
<dbReference type="InterPro" id="IPR003663">
    <property type="entry name" value="Sugar/inositol_transpt"/>
</dbReference>
<evidence type="ECO:0000256" key="1">
    <source>
        <dbReference type="ARBA" id="ARBA00004141"/>
    </source>
</evidence>
<comment type="subcellular location">
    <subcellularLocation>
        <location evidence="1">Membrane</location>
        <topology evidence="1">Multi-pass membrane protein</topology>
    </subcellularLocation>
</comment>
<comment type="caution">
    <text evidence="9">The sequence shown here is derived from an EMBL/GenBank/DDBJ whole genome shotgun (WGS) entry which is preliminary data.</text>
</comment>
<dbReference type="FunFam" id="1.20.1250.20:FF:000029">
    <property type="entry name" value="solute carrier family 2, facilitated glucose transporter member 4"/>
    <property type="match status" value="1"/>
</dbReference>
<accession>A0ABD0K300</accession>
<feature type="transmembrane region" description="Helical" evidence="7">
    <location>
        <begin position="97"/>
        <end position="121"/>
    </location>
</feature>
<proteinExistence type="inferred from homology"/>
<comment type="similarity">
    <text evidence="6">Belongs to the major facilitator superfamily. Sugar transporter (TC 2.A.1.1) family.</text>
</comment>
<dbReference type="PRINTS" id="PR00171">
    <property type="entry name" value="SUGRTRNSPORT"/>
</dbReference>
<keyword evidence="5 7" id="KW-0472">Membrane</keyword>
<keyword evidence="2 6" id="KW-0813">Transport</keyword>
<dbReference type="InterPro" id="IPR036259">
    <property type="entry name" value="MFS_trans_sf"/>
</dbReference>
<dbReference type="PANTHER" id="PTHR23503:SF8">
    <property type="entry name" value="FACILITATED GLUCOSE TRANSPORTER PROTEIN 1"/>
    <property type="match status" value="1"/>
</dbReference>
<feature type="transmembrane region" description="Helical" evidence="7">
    <location>
        <begin position="133"/>
        <end position="151"/>
    </location>
</feature>
<dbReference type="AlphaFoldDB" id="A0ABD0K300"/>
<keyword evidence="10" id="KW-1185">Reference proteome</keyword>
<reference evidence="9 10" key="1">
    <citation type="journal article" date="2023" name="Sci. Data">
        <title>Genome assembly of the Korean intertidal mud-creeper Batillaria attramentaria.</title>
        <authorList>
            <person name="Patra A.K."/>
            <person name="Ho P.T."/>
            <person name="Jun S."/>
            <person name="Lee S.J."/>
            <person name="Kim Y."/>
            <person name="Won Y.J."/>
        </authorList>
    </citation>
    <scope>NUCLEOTIDE SEQUENCE [LARGE SCALE GENOMIC DNA]</scope>
    <source>
        <strain evidence="9">Wonlab-2016</strain>
    </source>
</reference>
<dbReference type="Proteomes" id="UP001519460">
    <property type="component" value="Unassembled WGS sequence"/>
</dbReference>
<feature type="transmembrane region" description="Helical" evidence="7">
    <location>
        <begin position="190"/>
        <end position="213"/>
    </location>
</feature>
<organism evidence="9 10">
    <name type="scientific">Batillaria attramentaria</name>
    <dbReference type="NCBI Taxonomy" id="370345"/>
    <lineage>
        <taxon>Eukaryota</taxon>
        <taxon>Metazoa</taxon>
        <taxon>Spiralia</taxon>
        <taxon>Lophotrochozoa</taxon>
        <taxon>Mollusca</taxon>
        <taxon>Gastropoda</taxon>
        <taxon>Caenogastropoda</taxon>
        <taxon>Sorbeoconcha</taxon>
        <taxon>Cerithioidea</taxon>
        <taxon>Batillariidae</taxon>
        <taxon>Batillaria</taxon>
    </lineage>
</organism>
<dbReference type="PROSITE" id="PS50850">
    <property type="entry name" value="MFS"/>
    <property type="match status" value="1"/>
</dbReference>
<evidence type="ECO:0000313" key="9">
    <source>
        <dbReference type="EMBL" id="KAK7481391.1"/>
    </source>
</evidence>
<evidence type="ECO:0000256" key="7">
    <source>
        <dbReference type="SAM" id="Phobius"/>
    </source>
</evidence>
<dbReference type="GO" id="GO:0016020">
    <property type="term" value="C:membrane"/>
    <property type="evidence" value="ECO:0007669"/>
    <property type="project" value="UniProtKB-SubCell"/>
</dbReference>
<evidence type="ECO:0000259" key="8">
    <source>
        <dbReference type="PROSITE" id="PS50850"/>
    </source>
</evidence>
<evidence type="ECO:0000256" key="6">
    <source>
        <dbReference type="RuleBase" id="RU003346"/>
    </source>
</evidence>
<dbReference type="EMBL" id="JACVVK020000263">
    <property type="protein sequence ID" value="KAK7481391.1"/>
    <property type="molecule type" value="Genomic_DNA"/>
</dbReference>
<evidence type="ECO:0000256" key="3">
    <source>
        <dbReference type="ARBA" id="ARBA00022692"/>
    </source>
</evidence>
<feature type="transmembrane region" description="Helical" evidence="7">
    <location>
        <begin position="341"/>
        <end position="364"/>
    </location>
</feature>
<protein>
    <recommendedName>
        <fullName evidence="8">Major facilitator superfamily (MFS) profile domain-containing protein</fullName>
    </recommendedName>
</protein>
<evidence type="ECO:0000256" key="5">
    <source>
        <dbReference type="ARBA" id="ARBA00023136"/>
    </source>
</evidence>
<feature type="transmembrane region" description="Helical" evidence="7">
    <location>
        <begin position="371"/>
        <end position="393"/>
    </location>
</feature>
<keyword evidence="4 7" id="KW-1133">Transmembrane helix</keyword>
<gene>
    <name evidence="9" type="ORF">BaRGS_00027347</name>
</gene>
<dbReference type="PROSITE" id="PS00217">
    <property type="entry name" value="SUGAR_TRANSPORT_2"/>
    <property type="match status" value="1"/>
</dbReference>